<accession>A0A382P252</accession>
<gene>
    <name evidence="3" type="ORF">METZ01_LOCUS320220</name>
</gene>
<organism evidence="3">
    <name type="scientific">marine metagenome</name>
    <dbReference type="NCBI Taxonomy" id="408172"/>
    <lineage>
        <taxon>unclassified sequences</taxon>
        <taxon>metagenomes</taxon>
        <taxon>ecological metagenomes</taxon>
    </lineage>
</organism>
<evidence type="ECO:0000313" key="3">
    <source>
        <dbReference type="EMBL" id="SVC67366.1"/>
    </source>
</evidence>
<evidence type="ECO:0000256" key="2">
    <source>
        <dbReference type="SAM" id="Phobius"/>
    </source>
</evidence>
<proteinExistence type="predicted"/>
<dbReference type="Gene3D" id="6.10.140.1110">
    <property type="match status" value="1"/>
</dbReference>
<evidence type="ECO:0000256" key="1">
    <source>
        <dbReference type="SAM" id="Coils"/>
    </source>
</evidence>
<dbReference type="AlphaFoldDB" id="A0A382P252"/>
<name>A0A382P252_9ZZZZ</name>
<sequence length="113" mass="13286">MDTELLFGFGGACVALLILCLILRETTEQRLRRLRTELMQLRSQVRTLEDRMKTYQSVRSQVREVLQRIDARKLSAHDSIENIYDKLRSLHLLLREEEFPEENVQPEAEEVSA</sequence>
<keyword evidence="2" id="KW-0472">Membrane</keyword>
<dbReference type="EMBL" id="UINC01104314">
    <property type="protein sequence ID" value="SVC67366.1"/>
    <property type="molecule type" value="Genomic_DNA"/>
</dbReference>
<feature type="coiled-coil region" evidence="1">
    <location>
        <begin position="24"/>
        <end position="58"/>
    </location>
</feature>
<keyword evidence="2" id="KW-0812">Transmembrane</keyword>
<reference evidence="3" key="1">
    <citation type="submission" date="2018-05" db="EMBL/GenBank/DDBJ databases">
        <authorList>
            <person name="Lanie J.A."/>
            <person name="Ng W.-L."/>
            <person name="Kazmierczak K.M."/>
            <person name="Andrzejewski T.M."/>
            <person name="Davidsen T.M."/>
            <person name="Wayne K.J."/>
            <person name="Tettelin H."/>
            <person name="Glass J.I."/>
            <person name="Rusch D."/>
            <person name="Podicherti R."/>
            <person name="Tsui H.-C.T."/>
            <person name="Winkler M.E."/>
        </authorList>
    </citation>
    <scope>NUCLEOTIDE SEQUENCE</scope>
</reference>
<keyword evidence="1" id="KW-0175">Coiled coil</keyword>
<feature type="transmembrane region" description="Helical" evidence="2">
    <location>
        <begin position="6"/>
        <end position="23"/>
    </location>
</feature>
<keyword evidence="2" id="KW-1133">Transmembrane helix</keyword>
<protein>
    <submittedName>
        <fullName evidence="3">Uncharacterized protein</fullName>
    </submittedName>
</protein>